<dbReference type="Gene3D" id="1.20.140.10">
    <property type="entry name" value="Butyryl-CoA Dehydrogenase, subunit A, domain 3"/>
    <property type="match status" value="1"/>
</dbReference>
<gene>
    <name evidence="10" type="ORF">GYA93_01390</name>
</gene>
<comment type="similarity">
    <text evidence="2 6">Belongs to the acyl-CoA dehydrogenase family.</text>
</comment>
<dbReference type="InterPro" id="IPR006091">
    <property type="entry name" value="Acyl-CoA_Oxase/DH_mid-dom"/>
</dbReference>
<name>A0A7K3LJ94_9ACTN</name>
<dbReference type="InterPro" id="IPR046373">
    <property type="entry name" value="Acyl-CoA_Oxase/DH_mid-dom_sf"/>
</dbReference>
<keyword evidence="3 6" id="KW-0285">Flavoprotein</keyword>
<dbReference type="InterPro" id="IPR013786">
    <property type="entry name" value="AcylCoA_DH/ox_N"/>
</dbReference>
<dbReference type="SUPFAM" id="SSF47203">
    <property type="entry name" value="Acyl-CoA dehydrogenase C-terminal domain-like"/>
    <property type="match status" value="1"/>
</dbReference>
<dbReference type="RefSeq" id="WP_059036857.1">
    <property type="nucleotide sequence ID" value="NZ_JAADZU010000003.1"/>
</dbReference>
<dbReference type="EMBL" id="JAADZU010000003">
    <property type="protein sequence ID" value="NDK88243.1"/>
    <property type="molecule type" value="Genomic_DNA"/>
</dbReference>
<dbReference type="InterPro" id="IPR009075">
    <property type="entry name" value="AcylCo_DH/oxidase_C"/>
</dbReference>
<dbReference type="PANTHER" id="PTHR43292">
    <property type="entry name" value="ACYL-COA DEHYDROGENASE"/>
    <property type="match status" value="1"/>
</dbReference>
<comment type="caution">
    <text evidence="10">The sequence shown here is derived from an EMBL/GenBank/DDBJ whole genome shotgun (WGS) entry which is preliminary data.</text>
</comment>
<evidence type="ECO:0000313" key="11">
    <source>
        <dbReference type="Proteomes" id="UP000466307"/>
    </source>
</evidence>
<dbReference type="Pfam" id="PF00441">
    <property type="entry name" value="Acyl-CoA_dh_1"/>
    <property type="match status" value="1"/>
</dbReference>
<evidence type="ECO:0000259" key="8">
    <source>
        <dbReference type="Pfam" id="PF02770"/>
    </source>
</evidence>
<dbReference type="Proteomes" id="UP000466307">
    <property type="component" value="Unassembled WGS sequence"/>
</dbReference>
<dbReference type="Gene3D" id="2.40.110.10">
    <property type="entry name" value="Butyryl-CoA Dehydrogenase, subunit A, domain 2"/>
    <property type="match status" value="1"/>
</dbReference>
<feature type="domain" description="Acyl-CoA oxidase/dehydrogenase middle" evidence="8">
    <location>
        <begin position="127"/>
        <end position="225"/>
    </location>
</feature>
<evidence type="ECO:0000256" key="4">
    <source>
        <dbReference type="ARBA" id="ARBA00022827"/>
    </source>
</evidence>
<reference evidence="10 11" key="1">
    <citation type="submission" date="2020-01" db="EMBL/GenBank/DDBJ databases">
        <title>Investigation of new actinobacteria for the biodesulphurisation of diesel fuel.</title>
        <authorList>
            <person name="Athi Narayanan S.M."/>
        </authorList>
    </citation>
    <scope>NUCLEOTIDE SEQUENCE [LARGE SCALE GENOMIC DNA]</scope>
    <source>
        <strain evidence="10 11">213E</strain>
    </source>
</reference>
<dbReference type="GO" id="GO:0050660">
    <property type="term" value="F:flavin adenine dinucleotide binding"/>
    <property type="evidence" value="ECO:0007669"/>
    <property type="project" value="InterPro"/>
</dbReference>
<feature type="domain" description="Acyl-CoA dehydrogenase/oxidase N-terminal" evidence="9">
    <location>
        <begin position="42"/>
        <end position="122"/>
    </location>
</feature>
<organism evidence="10 11">
    <name type="scientific">Gordonia desulfuricans</name>
    <dbReference type="NCBI Taxonomy" id="89051"/>
    <lineage>
        <taxon>Bacteria</taxon>
        <taxon>Bacillati</taxon>
        <taxon>Actinomycetota</taxon>
        <taxon>Actinomycetes</taxon>
        <taxon>Mycobacteriales</taxon>
        <taxon>Gordoniaceae</taxon>
        <taxon>Gordonia</taxon>
    </lineage>
</organism>
<keyword evidence="4 6" id="KW-0274">FAD</keyword>
<evidence type="ECO:0000313" key="10">
    <source>
        <dbReference type="EMBL" id="NDK88243.1"/>
    </source>
</evidence>
<evidence type="ECO:0000256" key="1">
    <source>
        <dbReference type="ARBA" id="ARBA00001974"/>
    </source>
</evidence>
<dbReference type="AlphaFoldDB" id="A0A7K3LJ94"/>
<dbReference type="Pfam" id="PF02771">
    <property type="entry name" value="Acyl-CoA_dh_N"/>
    <property type="match status" value="1"/>
</dbReference>
<evidence type="ECO:0000256" key="5">
    <source>
        <dbReference type="ARBA" id="ARBA00023002"/>
    </source>
</evidence>
<dbReference type="Pfam" id="PF02770">
    <property type="entry name" value="Acyl-CoA_dh_M"/>
    <property type="match status" value="1"/>
</dbReference>
<keyword evidence="11" id="KW-1185">Reference proteome</keyword>
<accession>A0A7K3LJ94</accession>
<dbReference type="GO" id="GO:0005886">
    <property type="term" value="C:plasma membrane"/>
    <property type="evidence" value="ECO:0007669"/>
    <property type="project" value="TreeGrafter"/>
</dbReference>
<keyword evidence="5 6" id="KW-0560">Oxidoreductase</keyword>
<evidence type="ECO:0000256" key="3">
    <source>
        <dbReference type="ARBA" id="ARBA00022630"/>
    </source>
</evidence>
<dbReference type="Gene3D" id="1.10.540.10">
    <property type="entry name" value="Acyl-CoA dehydrogenase/oxidase, N-terminal domain"/>
    <property type="match status" value="1"/>
</dbReference>
<dbReference type="SUPFAM" id="SSF56645">
    <property type="entry name" value="Acyl-CoA dehydrogenase NM domain-like"/>
    <property type="match status" value="1"/>
</dbReference>
<proteinExistence type="inferred from homology"/>
<comment type="cofactor">
    <cofactor evidence="1 6">
        <name>FAD</name>
        <dbReference type="ChEBI" id="CHEBI:57692"/>
    </cofactor>
</comment>
<evidence type="ECO:0000256" key="6">
    <source>
        <dbReference type="RuleBase" id="RU362125"/>
    </source>
</evidence>
<dbReference type="InterPro" id="IPR052161">
    <property type="entry name" value="Mycobact_Acyl-CoA_DH"/>
</dbReference>
<dbReference type="InterPro" id="IPR036250">
    <property type="entry name" value="AcylCo_DH-like_C"/>
</dbReference>
<sequence>MRIAYTDRQSALQTELRSYFAGLMTDERRAALSGGDGELGEGDAYRDVVRQMGADGWLALGWPEEFGGQNRSMMDQLIFTDEAAIAGAPVPFLTINSVAPTIMAYGTDEQKAFFLPKIAAGELHFSIGYSEPGAGTDLAALRTTAIRDGDEYVINGQKMWTSLVPYADYIWLACRTDPAALTTEGQAAGVKKHHGISVLIVPTSSAGFAYTPVHTMAGVDTSATYYTDVRVPTTALVGPEGRGWSLVTNQLNNERVALCSAAPIQTALRETVAFAQQTKTGDGSALIDTDWVRHNLARVHAEVEFLKLINWKIASAAASGGAPNPADASATKVFGTEFATEAYRLLMEVVGPAATIRAGSDRAHLRGRLERFQRTSLILTFGGGTNEVQRDIIAMLALGQPHQRR</sequence>
<protein>
    <submittedName>
        <fullName evidence="10">Acyl-CoA dehydrogenase</fullName>
    </submittedName>
</protein>
<evidence type="ECO:0000259" key="7">
    <source>
        <dbReference type="Pfam" id="PF00441"/>
    </source>
</evidence>
<dbReference type="InterPro" id="IPR009100">
    <property type="entry name" value="AcylCoA_DH/oxidase_NM_dom_sf"/>
</dbReference>
<evidence type="ECO:0000256" key="2">
    <source>
        <dbReference type="ARBA" id="ARBA00009347"/>
    </source>
</evidence>
<evidence type="ECO:0000259" key="9">
    <source>
        <dbReference type="Pfam" id="PF02771"/>
    </source>
</evidence>
<dbReference type="PANTHER" id="PTHR43292:SF3">
    <property type="entry name" value="ACYL-COA DEHYDROGENASE FADE29"/>
    <property type="match status" value="1"/>
</dbReference>
<dbReference type="InterPro" id="IPR037069">
    <property type="entry name" value="AcylCoA_DH/ox_N_sf"/>
</dbReference>
<feature type="domain" description="Acyl-CoA dehydrogenase/oxidase C-terminal" evidence="7">
    <location>
        <begin position="241"/>
        <end position="395"/>
    </location>
</feature>
<dbReference type="GO" id="GO:0016627">
    <property type="term" value="F:oxidoreductase activity, acting on the CH-CH group of donors"/>
    <property type="evidence" value="ECO:0007669"/>
    <property type="project" value="InterPro"/>
</dbReference>